<dbReference type="Pfam" id="PF11774">
    <property type="entry name" value="Lsr2"/>
    <property type="match status" value="1"/>
</dbReference>
<name>A0A543HHQ5_9MICO</name>
<evidence type="ECO:0000313" key="5">
    <source>
        <dbReference type="Proteomes" id="UP000316747"/>
    </source>
</evidence>
<evidence type="ECO:0000259" key="3">
    <source>
        <dbReference type="Pfam" id="PF23359"/>
    </source>
</evidence>
<dbReference type="GO" id="GO:0016746">
    <property type="term" value="F:acyltransferase activity"/>
    <property type="evidence" value="ECO:0007669"/>
    <property type="project" value="InterPro"/>
</dbReference>
<keyword evidence="1" id="KW-0238">DNA-binding</keyword>
<evidence type="ECO:0000256" key="1">
    <source>
        <dbReference type="ARBA" id="ARBA00023125"/>
    </source>
</evidence>
<feature type="domain" description="Lsr2 dimerization" evidence="2">
    <location>
        <begin position="1"/>
        <end position="57"/>
    </location>
</feature>
<sequence length="107" mass="11702">MAQQVITTLVDDIDGTEAAETISFALDGKAYEIDLSEKNAKELRKNLGHWTDRARTSGRPARTRQRLAAAGASRNAEIRAWAHSNGHDVPARGRIPQRIVAAFDAAH</sequence>
<evidence type="ECO:0000313" key="4">
    <source>
        <dbReference type="EMBL" id="TQM57858.1"/>
    </source>
</evidence>
<keyword evidence="5" id="KW-1185">Reference proteome</keyword>
<dbReference type="Gene3D" id="4.10.320.10">
    <property type="entry name" value="E3-binding domain"/>
    <property type="match status" value="1"/>
</dbReference>
<dbReference type="Pfam" id="PF23359">
    <property type="entry name" value="Lsr2_DNA-bd"/>
    <property type="match status" value="1"/>
</dbReference>
<protein>
    <submittedName>
        <fullName evidence="4">Lsr2 protein</fullName>
    </submittedName>
</protein>
<feature type="domain" description="Lsr2 DNA-binding" evidence="3">
    <location>
        <begin position="72"/>
        <end position="106"/>
    </location>
</feature>
<gene>
    <name evidence="4" type="ORF">FBY41_3194</name>
</gene>
<organism evidence="4 5">
    <name type="scientific">Humibacillus xanthopallidus</name>
    <dbReference type="NCBI Taxonomy" id="412689"/>
    <lineage>
        <taxon>Bacteria</taxon>
        <taxon>Bacillati</taxon>
        <taxon>Actinomycetota</taxon>
        <taxon>Actinomycetes</taxon>
        <taxon>Micrococcales</taxon>
        <taxon>Intrasporangiaceae</taxon>
        <taxon>Humibacillus</taxon>
    </lineage>
</organism>
<dbReference type="InterPro" id="IPR024412">
    <property type="entry name" value="Lsr2_dim_dom"/>
</dbReference>
<comment type="caution">
    <text evidence="4">The sequence shown here is derived from an EMBL/GenBank/DDBJ whole genome shotgun (WGS) entry which is preliminary data.</text>
</comment>
<proteinExistence type="predicted"/>
<dbReference type="InterPro" id="IPR042261">
    <property type="entry name" value="Lsr2-like_dimerization"/>
</dbReference>
<reference evidence="4 5" key="1">
    <citation type="submission" date="2019-06" db="EMBL/GenBank/DDBJ databases">
        <title>Genome sequencing of plant associated microbes to promote plant fitness in Sorghum bicolor and Oryza sativa.</title>
        <authorList>
            <person name="Coleman-Derr D."/>
        </authorList>
    </citation>
    <scope>NUCLEOTIDE SEQUENCE [LARGE SCALE GENOMIC DNA]</scope>
    <source>
        <strain evidence="4 5">KV-663</strain>
    </source>
</reference>
<accession>A0A543HHQ5</accession>
<dbReference type="InterPro" id="IPR036625">
    <property type="entry name" value="E3-bd_dom_sf"/>
</dbReference>
<dbReference type="GO" id="GO:0003677">
    <property type="term" value="F:DNA binding"/>
    <property type="evidence" value="ECO:0007669"/>
    <property type="project" value="UniProtKB-KW"/>
</dbReference>
<dbReference type="OrthoDB" id="4113332at2"/>
<dbReference type="Proteomes" id="UP000316747">
    <property type="component" value="Unassembled WGS sequence"/>
</dbReference>
<dbReference type="Gene3D" id="3.30.60.230">
    <property type="entry name" value="Lsr2, dimerization domain"/>
    <property type="match status" value="1"/>
</dbReference>
<dbReference type="EMBL" id="VFPM01000003">
    <property type="protein sequence ID" value="TQM57858.1"/>
    <property type="molecule type" value="Genomic_DNA"/>
</dbReference>
<evidence type="ECO:0000259" key="2">
    <source>
        <dbReference type="Pfam" id="PF11774"/>
    </source>
</evidence>
<dbReference type="AlphaFoldDB" id="A0A543HHQ5"/>
<dbReference type="RefSeq" id="WP_141845266.1">
    <property type="nucleotide sequence ID" value="NZ_VFPM01000003.1"/>
</dbReference>
<dbReference type="InterPro" id="IPR055370">
    <property type="entry name" value="Lsr2_DNA-bd"/>
</dbReference>